<dbReference type="CDD" id="cd00865">
    <property type="entry name" value="PEBP_bact_arch"/>
    <property type="match status" value="1"/>
</dbReference>
<protein>
    <submittedName>
        <fullName evidence="2">Kinase inhibitor</fullName>
    </submittedName>
</protein>
<comment type="similarity">
    <text evidence="1">Belongs to the UPF0098 family.</text>
</comment>
<dbReference type="NCBIfam" id="TIGR00481">
    <property type="entry name" value="YbhB/YbcL family Raf kinase inhibitor-like protein"/>
    <property type="match status" value="1"/>
</dbReference>
<dbReference type="SUPFAM" id="SSF49777">
    <property type="entry name" value="PEBP-like"/>
    <property type="match status" value="1"/>
</dbReference>
<dbReference type="PANTHER" id="PTHR30289">
    <property type="entry name" value="UNCHARACTERIZED PROTEIN YBCL-RELATED"/>
    <property type="match status" value="1"/>
</dbReference>
<evidence type="ECO:0000256" key="1">
    <source>
        <dbReference type="ARBA" id="ARBA00007120"/>
    </source>
</evidence>
<dbReference type="InterPro" id="IPR008914">
    <property type="entry name" value="PEBP"/>
</dbReference>
<dbReference type="Gene3D" id="3.90.280.10">
    <property type="entry name" value="PEBP-like"/>
    <property type="match status" value="1"/>
</dbReference>
<reference evidence="2" key="1">
    <citation type="submission" date="2021-01" db="EMBL/GenBank/DDBJ databases">
        <title>Whole genome shotgun sequence of Planosporangium flavigriseum NBRC 105377.</title>
        <authorList>
            <person name="Komaki H."/>
            <person name="Tamura T."/>
        </authorList>
    </citation>
    <scope>NUCLEOTIDE SEQUENCE</scope>
    <source>
        <strain evidence="2">NBRC 105377</strain>
    </source>
</reference>
<dbReference type="PANTHER" id="PTHR30289:SF1">
    <property type="entry name" value="PEBP (PHOSPHATIDYLETHANOLAMINE-BINDING PROTEIN) FAMILY PROTEIN"/>
    <property type="match status" value="1"/>
</dbReference>
<evidence type="ECO:0000313" key="2">
    <source>
        <dbReference type="EMBL" id="GIG73069.1"/>
    </source>
</evidence>
<gene>
    <name evidence="2" type="ORF">Pfl04_14730</name>
</gene>
<dbReference type="AlphaFoldDB" id="A0A8J3PLC4"/>
<accession>A0A8J3PLC4</accession>
<dbReference type="Proteomes" id="UP000653674">
    <property type="component" value="Unassembled WGS sequence"/>
</dbReference>
<comment type="caution">
    <text evidence="2">The sequence shown here is derived from an EMBL/GenBank/DDBJ whole genome shotgun (WGS) entry which is preliminary data.</text>
</comment>
<dbReference type="EMBL" id="BONU01000007">
    <property type="protein sequence ID" value="GIG73069.1"/>
    <property type="molecule type" value="Genomic_DNA"/>
</dbReference>
<sequence>MALNIKDLRVSSPDFAAGSRLDDVHAWDKDNVAPRLTIHGVPEGTVELAVVCHDPDAPLPFGFTHWTLYGIPPETTELDRDADKVFRAGPNGTGDPGYVGPLPPAGHGPHHYYFWVYALNTTVDGTPSREEFLERYGKNIIEQNRIVATYEN</sequence>
<name>A0A8J3PLC4_9ACTN</name>
<dbReference type="InterPro" id="IPR036610">
    <property type="entry name" value="PEBP-like_sf"/>
</dbReference>
<keyword evidence="3" id="KW-1185">Reference proteome</keyword>
<dbReference type="InterPro" id="IPR005247">
    <property type="entry name" value="YbhB_YbcL/LppC-like"/>
</dbReference>
<dbReference type="Pfam" id="PF01161">
    <property type="entry name" value="PBP"/>
    <property type="match status" value="1"/>
</dbReference>
<proteinExistence type="inferred from homology"/>
<dbReference type="RefSeq" id="WP_168071762.1">
    <property type="nucleotide sequence ID" value="NZ_BAAAQJ010000003.1"/>
</dbReference>
<evidence type="ECO:0000313" key="3">
    <source>
        <dbReference type="Proteomes" id="UP000653674"/>
    </source>
</evidence>
<organism evidence="2 3">
    <name type="scientific">Planosporangium flavigriseum</name>
    <dbReference type="NCBI Taxonomy" id="373681"/>
    <lineage>
        <taxon>Bacteria</taxon>
        <taxon>Bacillati</taxon>
        <taxon>Actinomycetota</taxon>
        <taxon>Actinomycetes</taxon>
        <taxon>Micromonosporales</taxon>
        <taxon>Micromonosporaceae</taxon>
        <taxon>Planosporangium</taxon>
    </lineage>
</organism>